<evidence type="ECO:0008006" key="3">
    <source>
        <dbReference type="Google" id="ProtNLM"/>
    </source>
</evidence>
<protein>
    <recommendedName>
        <fullName evidence="3">GPP34 family phosphoprotein</fullName>
    </recommendedName>
</protein>
<dbReference type="STRING" id="1089455.MOPEL_001_00050"/>
<dbReference type="Proteomes" id="UP000004367">
    <property type="component" value="Unassembled WGS sequence"/>
</dbReference>
<accession>H5UMC9</accession>
<dbReference type="eggNOG" id="ENOG50348X5">
    <property type="taxonomic scope" value="Bacteria"/>
</dbReference>
<proteinExistence type="predicted"/>
<evidence type="ECO:0000313" key="2">
    <source>
        <dbReference type="Proteomes" id="UP000004367"/>
    </source>
</evidence>
<comment type="caution">
    <text evidence="1">The sequence shown here is derived from an EMBL/GenBank/DDBJ whole genome shotgun (WGS) entry which is preliminary data.</text>
</comment>
<name>H5UMC9_9MICO</name>
<dbReference type="Pfam" id="PF05719">
    <property type="entry name" value="GPP34"/>
    <property type="match status" value="1"/>
</dbReference>
<dbReference type="EMBL" id="BAFE01000001">
    <property type="protein sequence ID" value="GAB46887.1"/>
    <property type="molecule type" value="Genomic_DNA"/>
</dbReference>
<organism evidence="1 2">
    <name type="scientific">Mobilicoccus pelagius NBRC 104925</name>
    <dbReference type="NCBI Taxonomy" id="1089455"/>
    <lineage>
        <taxon>Bacteria</taxon>
        <taxon>Bacillati</taxon>
        <taxon>Actinomycetota</taxon>
        <taxon>Actinomycetes</taxon>
        <taxon>Micrococcales</taxon>
        <taxon>Dermatophilaceae</taxon>
        <taxon>Mobilicoccus</taxon>
    </lineage>
</organism>
<sequence length="211" mass="22612">MTTHLTTGELTLPEALMAFLHNDEGQVYQSARPKQLTAAAELGEMLLQGQVGAAGDTITVAPEPDAPTRPWMTDAVADLGDTPVKIDTWIRRRRDSLTIQQEAAQEQGVLHHDRAKLAGLVGYERHMVDDALRQSILAELDGPAAQQAPRVAALAKLLTTPALARVQRFDKNRQERLTTLASAGHTPVPGPLFTALDYGVATAIGIGILGS</sequence>
<gene>
    <name evidence="1" type="ORF">MOPEL_001_00050</name>
</gene>
<evidence type="ECO:0000313" key="1">
    <source>
        <dbReference type="EMBL" id="GAB46887.1"/>
    </source>
</evidence>
<dbReference type="AlphaFoldDB" id="H5UMC9"/>
<dbReference type="GO" id="GO:0070273">
    <property type="term" value="F:phosphatidylinositol-4-phosphate binding"/>
    <property type="evidence" value="ECO:0007669"/>
    <property type="project" value="InterPro"/>
</dbReference>
<reference evidence="1 2" key="1">
    <citation type="submission" date="2012-02" db="EMBL/GenBank/DDBJ databases">
        <title>Whole genome shotgun sequence of Mobilicoccus pelagius NBRC 104925.</title>
        <authorList>
            <person name="Yoshida Y."/>
            <person name="Hosoyama A."/>
            <person name="Tsuchikane K."/>
            <person name="Katsumata H."/>
            <person name="Yamazaki S."/>
            <person name="Fujita N."/>
        </authorList>
    </citation>
    <scope>NUCLEOTIDE SEQUENCE [LARGE SCALE GENOMIC DNA]</scope>
    <source>
        <strain evidence="1 2">NBRC 104925</strain>
    </source>
</reference>
<keyword evidence="2" id="KW-1185">Reference proteome</keyword>
<dbReference type="RefSeq" id="WP_009480821.1">
    <property type="nucleotide sequence ID" value="NZ_BAFE01000001.1"/>
</dbReference>
<dbReference type="InterPro" id="IPR008628">
    <property type="entry name" value="GPP34-like"/>
</dbReference>